<organism evidence="2 3">
    <name type="scientific">Choanephora cucurbitarum</name>
    <dbReference type="NCBI Taxonomy" id="101091"/>
    <lineage>
        <taxon>Eukaryota</taxon>
        <taxon>Fungi</taxon>
        <taxon>Fungi incertae sedis</taxon>
        <taxon>Mucoromycota</taxon>
        <taxon>Mucoromycotina</taxon>
        <taxon>Mucoromycetes</taxon>
        <taxon>Mucorales</taxon>
        <taxon>Mucorineae</taxon>
        <taxon>Choanephoraceae</taxon>
        <taxon>Choanephoroideae</taxon>
        <taxon>Choanephora</taxon>
    </lineage>
</organism>
<gene>
    <name evidence="2" type="ORF">A0J61_06449</name>
</gene>
<evidence type="ECO:0000256" key="1">
    <source>
        <dbReference type="SAM" id="MobiDB-lite"/>
    </source>
</evidence>
<name>A0A1C7N8P0_9FUNG</name>
<dbReference type="InParanoid" id="A0A1C7N8P0"/>
<dbReference type="AlphaFoldDB" id="A0A1C7N8P0"/>
<dbReference type="EMBL" id="LUGH01000389">
    <property type="protein sequence ID" value="OBZ85505.1"/>
    <property type="molecule type" value="Genomic_DNA"/>
</dbReference>
<accession>A0A1C7N8P0</accession>
<keyword evidence="3" id="KW-1185">Reference proteome</keyword>
<proteinExistence type="predicted"/>
<reference evidence="2 3" key="1">
    <citation type="submission" date="2016-03" db="EMBL/GenBank/DDBJ databases">
        <title>Choanephora cucurbitarum.</title>
        <authorList>
            <person name="Min B."/>
            <person name="Park H."/>
            <person name="Park J.-H."/>
            <person name="Shin H.-D."/>
            <person name="Choi I.-G."/>
        </authorList>
    </citation>
    <scope>NUCLEOTIDE SEQUENCE [LARGE SCALE GENOMIC DNA]</scope>
    <source>
        <strain evidence="2 3">KUS-F28377</strain>
    </source>
</reference>
<evidence type="ECO:0000313" key="2">
    <source>
        <dbReference type="EMBL" id="OBZ85505.1"/>
    </source>
</evidence>
<evidence type="ECO:0000313" key="3">
    <source>
        <dbReference type="Proteomes" id="UP000093000"/>
    </source>
</evidence>
<protein>
    <submittedName>
        <fullName evidence="2">Uncharacterized protein</fullName>
    </submittedName>
</protein>
<sequence>MAARPNLPDTDGSKEQLILPSETDAVTKDNQLEKAVIDSADQGSAASYGMIVRKDGSILCMSYG</sequence>
<comment type="caution">
    <text evidence="2">The sequence shown here is derived from an EMBL/GenBank/DDBJ whole genome shotgun (WGS) entry which is preliminary data.</text>
</comment>
<dbReference type="Proteomes" id="UP000093000">
    <property type="component" value="Unassembled WGS sequence"/>
</dbReference>
<feature type="region of interest" description="Disordered" evidence="1">
    <location>
        <begin position="1"/>
        <end position="25"/>
    </location>
</feature>